<dbReference type="SUPFAM" id="SSF51215">
    <property type="entry name" value="Regulatory protein AraC"/>
    <property type="match status" value="1"/>
</dbReference>
<evidence type="ECO:0000313" key="5">
    <source>
        <dbReference type="EMBL" id="SFW38787.1"/>
    </source>
</evidence>
<dbReference type="InterPro" id="IPR037923">
    <property type="entry name" value="HTH-like"/>
</dbReference>
<dbReference type="Pfam" id="PF12833">
    <property type="entry name" value="HTH_18"/>
    <property type="match status" value="1"/>
</dbReference>
<organism evidence="5 6">
    <name type="scientific">Sinomicrobium oceani</name>
    <dbReference type="NCBI Taxonomy" id="1150368"/>
    <lineage>
        <taxon>Bacteria</taxon>
        <taxon>Pseudomonadati</taxon>
        <taxon>Bacteroidota</taxon>
        <taxon>Flavobacteriia</taxon>
        <taxon>Flavobacteriales</taxon>
        <taxon>Flavobacteriaceae</taxon>
        <taxon>Sinomicrobium</taxon>
    </lineage>
</organism>
<dbReference type="Pfam" id="PF02311">
    <property type="entry name" value="AraC_binding"/>
    <property type="match status" value="1"/>
</dbReference>
<dbReference type="STRING" id="1150368.SAMN02927921_01450"/>
<dbReference type="PANTHER" id="PTHR43280:SF32">
    <property type="entry name" value="TRANSCRIPTIONAL REGULATORY PROTEIN"/>
    <property type="match status" value="1"/>
</dbReference>
<dbReference type="Gene3D" id="1.10.10.60">
    <property type="entry name" value="Homeodomain-like"/>
    <property type="match status" value="1"/>
</dbReference>
<dbReference type="InterPro" id="IPR003313">
    <property type="entry name" value="AraC-bd"/>
</dbReference>
<feature type="domain" description="HTH araC/xylS-type" evidence="4">
    <location>
        <begin position="188"/>
        <end position="298"/>
    </location>
</feature>
<name>A0A1K1NU70_9FLAO</name>
<evidence type="ECO:0000313" key="6">
    <source>
        <dbReference type="Proteomes" id="UP000182248"/>
    </source>
</evidence>
<evidence type="ECO:0000256" key="2">
    <source>
        <dbReference type="ARBA" id="ARBA00023125"/>
    </source>
</evidence>
<gene>
    <name evidence="5" type="ORF">SAMN02927921_01450</name>
</gene>
<evidence type="ECO:0000256" key="3">
    <source>
        <dbReference type="ARBA" id="ARBA00023163"/>
    </source>
</evidence>
<keyword evidence="1" id="KW-0805">Transcription regulation</keyword>
<dbReference type="RefSeq" id="WP_072316680.1">
    <property type="nucleotide sequence ID" value="NZ_FPJE01000006.1"/>
</dbReference>
<dbReference type="PANTHER" id="PTHR43280">
    <property type="entry name" value="ARAC-FAMILY TRANSCRIPTIONAL REGULATOR"/>
    <property type="match status" value="1"/>
</dbReference>
<keyword evidence="2 5" id="KW-0238">DNA-binding</keyword>
<dbReference type="AlphaFoldDB" id="A0A1K1NU70"/>
<accession>A0A1K1NU70</accession>
<keyword evidence="3" id="KW-0804">Transcription</keyword>
<dbReference type="SMART" id="SM00342">
    <property type="entry name" value="HTH_ARAC"/>
    <property type="match status" value="1"/>
</dbReference>
<keyword evidence="6" id="KW-1185">Reference proteome</keyword>
<dbReference type="PROSITE" id="PS01124">
    <property type="entry name" value="HTH_ARAC_FAMILY_2"/>
    <property type="match status" value="1"/>
</dbReference>
<dbReference type="InterPro" id="IPR009057">
    <property type="entry name" value="Homeodomain-like_sf"/>
</dbReference>
<dbReference type="GO" id="GO:0043565">
    <property type="term" value="F:sequence-specific DNA binding"/>
    <property type="evidence" value="ECO:0007669"/>
    <property type="project" value="InterPro"/>
</dbReference>
<reference evidence="5 6" key="1">
    <citation type="submission" date="2016-11" db="EMBL/GenBank/DDBJ databases">
        <authorList>
            <person name="Jaros S."/>
            <person name="Januszkiewicz K."/>
            <person name="Wedrychowicz H."/>
        </authorList>
    </citation>
    <scope>NUCLEOTIDE SEQUENCE [LARGE SCALE GENOMIC DNA]</scope>
    <source>
        <strain evidence="5 6">CGMCC 1.12145</strain>
    </source>
</reference>
<protein>
    <submittedName>
        <fullName evidence="5">AraC-type DNA-binding protein</fullName>
    </submittedName>
</protein>
<dbReference type="SUPFAM" id="SSF46689">
    <property type="entry name" value="Homeodomain-like"/>
    <property type="match status" value="1"/>
</dbReference>
<dbReference type="OrthoDB" id="629929at2"/>
<dbReference type="Proteomes" id="UP000182248">
    <property type="component" value="Unassembled WGS sequence"/>
</dbReference>
<dbReference type="GO" id="GO:0003700">
    <property type="term" value="F:DNA-binding transcription factor activity"/>
    <property type="evidence" value="ECO:0007669"/>
    <property type="project" value="InterPro"/>
</dbReference>
<dbReference type="InterPro" id="IPR020449">
    <property type="entry name" value="Tscrpt_reg_AraC-type_HTH"/>
</dbReference>
<dbReference type="PRINTS" id="PR00032">
    <property type="entry name" value="HTHARAC"/>
</dbReference>
<dbReference type="InterPro" id="IPR018060">
    <property type="entry name" value="HTH_AraC"/>
</dbReference>
<proteinExistence type="predicted"/>
<evidence type="ECO:0000259" key="4">
    <source>
        <dbReference type="PROSITE" id="PS01124"/>
    </source>
</evidence>
<dbReference type="EMBL" id="FPJE01000006">
    <property type="protein sequence ID" value="SFW38787.1"/>
    <property type="molecule type" value="Genomic_DNA"/>
</dbReference>
<evidence type="ECO:0000256" key="1">
    <source>
        <dbReference type="ARBA" id="ARBA00023015"/>
    </source>
</evidence>
<sequence length="298" mass="33791">MPVTKSLEAFYSHKFDKTPLLPPVGAGDFNVFRVSDSAGAPPAPYARYDFFKIMLIRGRHRCHYADKSISLQGSTLLFFNPSVPYRFERLDKDATGSFCLFKAAFFTESHRQSIHDLPVFVPGGTSVYNLNEVQDAEAAALFEKIHAEAVSDYRFKYDVLRNQISELMHYAMKMEPSENIYPHPDTNARITSIFTELLQRQFPITSPEDCIYLRTAGDFANKLSVHVNHLNRAVRLTTGKTTTTHITERLIAEAIALLKHTNWNIAEIGYSLGFAQPSHFSHFFRKHTGVTPTAIRLV</sequence>